<accession>A0A154BSK3</accession>
<name>A0A154BSK3_ANASB</name>
<organism evidence="2 3">
    <name type="scientific">Anaerosporomusa subterranea</name>
    <dbReference type="NCBI Taxonomy" id="1794912"/>
    <lineage>
        <taxon>Bacteria</taxon>
        <taxon>Bacillati</taxon>
        <taxon>Bacillota</taxon>
        <taxon>Negativicutes</taxon>
        <taxon>Acetonemataceae</taxon>
        <taxon>Anaerosporomusa</taxon>
    </lineage>
</organism>
<feature type="domain" description="MOSC" evidence="1">
    <location>
        <begin position="20"/>
        <end position="144"/>
    </location>
</feature>
<evidence type="ECO:0000259" key="1">
    <source>
        <dbReference type="PROSITE" id="PS51340"/>
    </source>
</evidence>
<protein>
    <submittedName>
        <fullName evidence="2">Molybdenum cofactor sulfurase</fullName>
    </submittedName>
</protein>
<dbReference type="PANTHER" id="PTHR36930:SF1">
    <property type="entry name" value="MOSC DOMAIN-CONTAINING PROTEIN"/>
    <property type="match status" value="1"/>
</dbReference>
<dbReference type="RefSeq" id="WP_066238389.1">
    <property type="nucleotide sequence ID" value="NZ_LSGP01000013.1"/>
</dbReference>
<dbReference type="InterPro" id="IPR052716">
    <property type="entry name" value="MOSC_domain"/>
</dbReference>
<dbReference type="InterPro" id="IPR005302">
    <property type="entry name" value="MoCF_Sase_C"/>
</dbReference>
<proteinExistence type="predicted"/>
<dbReference type="SUPFAM" id="SSF50800">
    <property type="entry name" value="PK beta-barrel domain-like"/>
    <property type="match status" value="1"/>
</dbReference>
<comment type="caution">
    <text evidence="2">The sequence shown here is derived from an EMBL/GenBank/DDBJ whole genome shotgun (WGS) entry which is preliminary data.</text>
</comment>
<dbReference type="GO" id="GO:0030151">
    <property type="term" value="F:molybdenum ion binding"/>
    <property type="evidence" value="ECO:0007669"/>
    <property type="project" value="InterPro"/>
</dbReference>
<dbReference type="STRING" id="1794912.AXX12_02065"/>
<dbReference type="InterPro" id="IPR011037">
    <property type="entry name" value="Pyrv_Knase-like_insert_dom_sf"/>
</dbReference>
<dbReference type="PANTHER" id="PTHR36930">
    <property type="entry name" value="METAL-SULFUR CLUSTER BIOSYNTHESIS PROTEINS YUAD-RELATED"/>
    <property type="match status" value="1"/>
</dbReference>
<dbReference type="Proteomes" id="UP000076268">
    <property type="component" value="Unassembled WGS sequence"/>
</dbReference>
<dbReference type="AlphaFoldDB" id="A0A154BSK3"/>
<reference evidence="2 3" key="1">
    <citation type="submission" date="2016-02" db="EMBL/GenBank/DDBJ databases">
        <title>Anaerosporomusa subterraneum gen. nov., sp. nov., a spore-forming obligate anaerobe isolated from saprolite.</title>
        <authorList>
            <person name="Choi J.K."/>
            <person name="Shah M."/>
            <person name="Yee N."/>
        </authorList>
    </citation>
    <scope>NUCLEOTIDE SEQUENCE [LARGE SCALE GENOMIC DNA]</scope>
    <source>
        <strain evidence="2 3">RU4</strain>
    </source>
</reference>
<dbReference type="PROSITE" id="PS51340">
    <property type="entry name" value="MOSC"/>
    <property type="match status" value="1"/>
</dbReference>
<dbReference type="Gene3D" id="2.40.33.20">
    <property type="entry name" value="PK beta-barrel domain-like"/>
    <property type="match status" value="1"/>
</dbReference>
<sequence>MKAGTIVAVCTSKHKGERKQNVGTSTVLTGLGLEGDAHAGFQHRQISLLALESIEKMQKLGLDVHPGDFAENLTVSGLDLVALPVGTKMQVNDVLLEVSQIGKECHTRCAIYYQAGDCVMPKEGIFAVVLTGGTVSVGDRLEVVGHV</sequence>
<evidence type="ECO:0000313" key="2">
    <source>
        <dbReference type="EMBL" id="KYZ76952.1"/>
    </source>
</evidence>
<dbReference type="Pfam" id="PF03473">
    <property type="entry name" value="MOSC"/>
    <property type="match status" value="1"/>
</dbReference>
<dbReference type="OrthoDB" id="9784492at2"/>
<dbReference type="GO" id="GO:0030170">
    <property type="term" value="F:pyridoxal phosphate binding"/>
    <property type="evidence" value="ECO:0007669"/>
    <property type="project" value="InterPro"/>
</dbReference>
<dbReference type="EMBL" id="LSGP01000013">
    <property type="protein sequence ID" value="KYZ76952.1"/>
    <property type="molecule type" value="Genomic_DNA"/>
</dbReference>
<evidence type="ECO:0000313" key="3">
    <source>
        <dbReference type="Proteomes" id="UP000076268"/>
    </source>
</evidence>
<gene>
    <name evidence="2" type="ORF">AXX12_02065</name>
</gene>
<keyword evidence="3" id="KW-1185">Reference proteome</keyword>
<dbReference type="GO" id="GO:0003824">
    <property type="term" value="F:catalytic activity"/>
    <property type="evidence" value="ECO:0007669"/>
    <property type="project" value="InterPro"/>
</dbReference>